<evidence type="ECO:0000313" key="1">
    <source>
        <dbReference type="EMBL" id="XCB32962.1"/>
    </source>
</evidence>
<protein>
    <submittedName>
        <fullName evidence="1">Uncharacterized protein</fullName>
    </submittedName>
</protein>
<name>A0AAU7ZPS8_9BACT</name>
<sequence length="68" mass="7742">MLNHATDVWYHRTELAKPVDDTNLEGLHIRWILNIARMEAENATEPARLNGLVVMDGHPNVEDPDDPL</sequence>
<dbReference type="RefSeq" id="WP_353063804.1">
    <property type="nucleotide sequence ID" value="NZ_CP132942.1"/>
</dbReference>
<reference evidence="1" key="1">
    <citation type="submission" date="2023-08" db="EMBL/GenBank/DDBJ databases">
        <authorList>
            <person name="Messyasz A."/>
            <person name="Mannisto M.K."/>
            <person name="Kerkhof L.J."/>
            <person name="Haggblom M."/>
        </authorList>
    </citation>
    <scope>NUCLEOTIDE SEQUENCE</scope>
    <source>
        <strain evidence="1">X5P6</strain>
    </source>
</reference>
<proteinExistence type="predicted"/>
<dbReference type="EMBL" id="CP132942">
    <property type="protein sequence ID" value="XCB32962.1"/>
    <property type="molecule type" value="Genomic_DNA"/>
</dbReference>
<dbReference type="AlphaFoldDB" id="A0AAU7ZPS8"/>
<reference evidence="1" key="2">
    <citation type="journal article" date="2024" name="Environ. Microbiol.">
        <title>Genome analysis and description of Tunturibacter gen. nov. expands the diversity of Terriglobia in tundra soils.</title>
        <authorList>
            <person name="Messyasz A."/>
            <person name="Mannisto M.K."/>
            <person name="Kerkhof L.J."/>
            <person name="Haggblom M.M."/>
        </authorList>
    </citation>
    <scope>NUCLEOTIDE SEQUENCE</scope>
    <source>
        <strain evidence="1">X5P6</strain>
    </source>
</reference>
<organism evidence="1">
    <name type="scientific">Tunturiibacter psychrotolerans</name>
    <dbReference type="NCBI Taxonomy" id="3069686"/>
    <lineage>
        <taxon>Bacteria</taxon>
        <taxon>Pseudomonadati</taxon>
        <taxon>Acidobacteriota</taxon>
        <taxon>Terriglobia</taxon>
        <taxon>Terriglobales</taxon>
        <taxon>Acidobacteriaceae</taxon>
        <taxon>Tunturiibacter</taxon>
    </lineage>
</organism>
<accession>A0AAU7ZPS8</accession>
<gene>
    <name evidence="1" type="ORF">RBB77_21480</name>
</gene>
<dbReference type="KEGG" id="tpsc:RBB77_21480"/>